<protein>
    <submittedName>
        <fullName evidence="2">Predicted transcriptional regulator YdeE, contains AraC-type DNA-binding domain</fullName>
    </submittedName>
</protein>
<dbReference type="InterPro" id="IPR053182">
    <property type="entry name" value="YobU-like_regulator"/>
</dbReference>
<reference evidence="2 3" key="1">
    <citation type="submission" date="2017-01" db="EMBL/GenBank/DDBJ databases">
        <authorList>
            <person name="Varghese N."/>
            <person name="Submissions S."/>
        </authorList>
    </citation>
    <scope>NUCLEOTIDE SEQUENCE [LARGE SCALE GENOMIC DNA]</scope>
    <source>
        <strain evidence="2 3">ATCC 23464</strain>
    </source>
</reference>
<keyword evidence="2" id="KW-0238">DNA-binding</keyword>
<dbReference type="SUPFAM" id="SSF55136">
    <property type="entry name" value="Probable bacterial effector-binding domain"/>
    <property type="match status" value="1"/>
</dbReference>
<dbReference type="EMBL" id="FTNK01000004">
    <property type="protein sequence ID" value="SIQ77852.1"/>
    <property type="molecule type" value="Genomic_DNA"/>
</dbReference>
<accession>A0ABY1JU05</accession>
<keyword evidence="3" id="KW-1185">Reference proteome</keyword>
<dbReference type="GO" id="GO:0003677">
    <property type="term" value="F:DNA binding"/>
    <property type="evidence" value="ECO:0007669"/>
    <property type="project" value="UniProtKB-KW"/>
</dbReference>
<dbReference type="Pfam" id="PF14526">
    <property type="entry name" value="Cass2"/>
    <property type="match status" value="1"/>
</dbReference>
<dbReference type="RefSeq" id="WP_244555905.1">
    <property type="nucleotide sequence ID" value="NZ_FTNK01000004.1"/>
</dbReference>
<dbReference type="Proteomes" id="UP000186666">
    <property type="component" value="Unassembled WGS sequence"/>
</dbReference>
<dbReference type="PANTHER" id="PTHR36444:SF2">
    <property type="entry name" value="TRANSCRIPTIONAL REGULATOR PROTEIN YOBU-RELATED"/>
    <property type="match status" value="1"/>
</dbReference>
<proteinExistence type="predicted"/>
<name>A0ABY1JU05_9BACL</name>
<dbReference type="PANTHER" id="PTHR36444">
    <property type="entry name" value="TRANSCRIPTIONAL REGULATOR PROTEIN YOBU-RELATED"/>
    <property type="match status" value="1"/>
</dbReference>
<gene>
    <name evidence="2" type="ORF">SAMN05421578_1049</name>
</gene>
<dbReference type="InterPro" id="IPR011256">
    <property type="entry name" value="Reg_factor_effector_dom_sf"/>
</dbReference>
<dbReference type="Gene3D" id="3.20.80.10">
    <property type="entry name" value="Regulatory factor, effector binding domain"/>
    <property type="match status" value="1"/>
</dbReference>
<evidence type="ECO:0000259" key="1">
    <source>
        <dbReference type="SMART" id="SM00871"/>
    </source>
</evidence>
<feature type="domain" description="AraC effector-binding" evidence="1">
    <location>
        <begin position="20"/>
        <end position="177"/>
    </location>
</feature>
<dbReference type="InterPro" id="IPR010499">
    <property type="entry name" value="AraC_E-bd"/>
</dbReference>
<evidence type="ECO:0000313" key="3">
    <source>
        <dbReference type="Proteomes" id="UP000186666"/>
    </source>
</evidence>
<evidence type="ECO:0000313" key="2">
    <source>
        <dbReference type="EMBL" id="SIQ77852.1"/>
    </source>
</evidence>
<comment type="caution">
    <text evidence="2">The sequence shown here is derived from an EMBL/GenBank/DDBJ whole genome shotgun (WGS) entry which is preliminary data.</text>
</comment>
<sequence length="177" mass="20727">MNITLYVIATIDILNGGDFLEAKVITLAPFHVVGYKIEADIKEFESGLGKNIYHSLFERKDEIQNKKNENVILMQIYPMKPDFNPQVDRFTHILCYEVSKQGDVPLNMISHAVTESKYVTYTHKGLESELSRSYDYVYGQWIRETGNEPKDYDFEIWDERYKPESRDNEIDLFVALK</sequence>
<organism evidence="2 3">
    <name type="scientific">Paenibacillus macquariensis</name>
    <dbReference type="NCBI Taxonomy" id="948756"/>
    <lineage>
        <taxon>Bacteria</taxon>
        <taxon>Bacillati</taxon>
        <taxon>Bacillota</taxon>
        <taxon>Bacilli</taxon>
        <taxon>Bacillales</taxon>
        <taxon>Paenibacillaceae</taxon>
        <taxon>Paenibacillus</taxon>
    </lineage>
</organism>
<dbReference type="SMART" id="SM00871">
    <property type="entry name" value="AraC_E_bind"/>
    <property type="match status" value="1"/>
</dbReference>
<dbReference type="InterPro" id="IPR029441">
    <property type="entry name" value="Cass2"/>
</dbReference>